<name>A0A939FHQ6_9ACTN</name>
<proteinExistence type="predicted"/>
<reference evidence="1" key="1">
    <citation type="submission" date="2021-03" db="EMBL/GenBank/DDBJ databases">
        <title>Streptomyces poriferae sp. nov., a novel marine sponge-derived Actinobacteria species with anti-MRSA activity.</title>
        <authorList>
            <person name="Sandoval-Powers M."/>
            <person name="Kralova S."/>
            <person name="Nguyen G.-S."/>
            <person name="Fawwal D."/>
            <person name="Degnes K."/>
            <person name="Klinkenberg G."/>
            <person name="Sletta H."/>
            <person name="Wentzel A."/>
            <person name="Liles M.R."/>
        </authorList>
    </citation>
    <scope>NUCLEOTIDE SEQUENCE</scope>
    <source>
        <strain evidence="1">DSM 41794</strain>
    </source>
</reference>
<accession>A0A939FHQ6</accession>
<evidence type="ECO:0000313" key="2">
    <source>
        <dbReference type="Proteomes" id="UP000664167"/>
    </source>
</evidence>
<organism evidence="1 2">
    <name type="scientific">Streptomyces beijiangensis</name>
    <dbReference type="NCBI Taxonomy" id="163361"/>
    <lineage>
        <taxon>Bacteria</taxon>
        <taxon>Bacillati</taxon>
        <taxon>Actinomycetota</taxon>
        <taxon>Actinomycetes</taxon>
        <taxon>Kitasatosporales</taxon>
        <taxon>Streptomycetaceae</taxon>
        <taxon>Streptomyces</taxon>
    </lineage>
</organism>
<feature type="non-terminal residue" evidence="1">
    <location>
        <position position="1"/>
    </location>
</feature>
<dbReference type="AlphaFoldDB" id="A0A939FHQ6"/>
<dbReference type="EMBL" id="JAFLRJ010001287">
    <property type="protein sequence ID" value="MBO0518153.1"/>
    <property type="molecule type" value="Genomic_DNA"/>
</dbReference>
<gene>
    <name evidence="1" type="ORF">J0695_41535</name>
</gene>
<protein>
    <recommendedName>
        <fullName evidence="3">Serine/threonine protein kinase</fullName>
    </recommendedName>
</protein>
<feature type="non-terminal residue" evidence="1">
    <location>
        <position position="75"/>
    </location>
</feature>
<keyword evidence="2" id="KW-1185">Reference proteome</keyword>
<comment type="caution">
    <text evidence="1">The sequence shown here is derived from an EMBL/GenBank/DDBJ whole genome shotgun (WGS) entry which is preliminary data.</text>
</comment>
<evidence type="ECO:0008006" key="3">
    <source>
        <dbReference type="Google" id="ProtNLM"/>
    </source>
</evidence>
<sequence>LPDPDNIEVFRAYESFYRLLVRATDPDPARRFSSASEMAEQLMGVLREVVSLQTGRPRPALSTLFGAEMRVTDTE</sequence>
<evidence type="ECO:0000313" key="1">
    <source>
        <dbReference type="EMBL" id="MBO0518153.1"/>
    </source>
</evidence>
<dbReference type="RefSeq" id="WP_206969992.1">
    <property type="nucleotide sequence ID" value="NZ_JAFLRJ010001287.1"/>
</dbReference>
<dbReference type="Proteomes" id="UP000664167">
    <property type="component" value="Unassembled WGS sequence"/>
</dbReference>